<protein>
    <submittedName>
        <fullName evidence="1">13409_t:CDS:1</fullName>
    </submittedName>
</protein>
<comment type="caution">
    <text evidence="1">The sequence shown here is derived from an EMBL/GenBank/DDBJ whole genome shotgun (WGS) entry which is preliminary data.</text>
</comment>
<evidence type="ECO:0000313" key="2">
    <source>
        <dbReference type="Proteomes" id="UP000789901"/>
    </source>
</evidence>
<dbReference type="EMBL" id="CAJVQB010002333">
    <property type="protein sequence ID" value="CAG8570768.1"/>
    <property type="molecule type" value="Genomic_DNA"/>
</dbReference>
<proteinExistence type="predicted"/>
<dbReference type="Proteomes" id="UP000789901">
    <property type="component" value="Unassembled WGS sequence"/>
</dbReference>
<name>A0ABN7UDP1_GIGMA</name>
<gene>
    <name evidence="1" type="ORF">GMARGA_LOCUS5474</name>
</gene>
<keyword evidence="2" id="KW-1185">Reference proteome</keyword>
<sequence length="111" mass="13362">MFITKIQQFGYYIFEDVSNEQENPNIIWDFFHEFPLEFGWVLKSKQKYGKKETGKHIFKKVWKLLEEYFLEGDIDKSKRFTTASMLECLKRKVEEGELDEDKIPKLQTIQG</sequence>
<reference evidence="1 2" key="1">
    <citation type="submission" date="2021-06" db="EMBL/GenBank/DDBJ databases">
        <authorList>
            <person name="Kallberg Y."/>
            <person name="Tangrot J."/>
            <person name="Rosling A."/>
        </authorList>
    </citation>
    <scope>NUCLEOTIDE SEQUENCE [LARGE SCALE GENOMIC DNA]</scope>
    <source>
        <strain evidence="1 2">120-4 pot B 10/14</strain>
    </source>
</reference>
<accession>A0ABN7UDP1</accession>
<organism evidence="1 2">
    <name type="scientific">Gigaspora margarita</name>
    <dbReference type="NCBI Taxonomy" id="4874"/>
    <lineage>
        <taxon>Eukaryota</taxon>
        <taxon>Fungi</taxon>
        <taxon>Fungi incertae sedis</taxon>
        <taxon>Mucoromycota</taxon>
        <taxon>Glomeromycotina</taxon>
        <taxon>Glomeromycetes</taxon>
        <taxon>Diversisporales</taxon>
        <taxon>Gigasporaceae</taxon>
        <taxon>Gigaspora</taxon>
    </lineage>
</organism>
<evidence type="ECO:0000313" key="1">
    <source>
        <dbReference type="EMBL" id="CAG8570768.1"/>
    </source>
</evidence>